<dbReference type="InterPro" id="IPR051043">
    <property type="entry name" value="Sulfatase_Mod_Factor_Kinase"/>
</dbReference>
<dbReference type="AlphaFoldDB" id="A0A1M5TDD5"/>
<proteinExistence type="predicted"/>
<dbReference type="GO" id="GO:0120147">
    <property type="term" value="F:formylglycine-generating oxidase activity"/>
    <property type="evidence" value="ECO:0007669"/>
    <property type="project" value="TreeGrafter"/>
</dbReference>
<keyword evidence="1" id="KW-0472">Membrane</keyword>
<organism evidence="3 4">
    <name type="scientific">Cognatishimia maritima</name>
    <dbReference type="NCBI Taxonomy" id="870908"/>
    <lineage>
        <taxon>Bacteria</taxon>
        <taxon>Pseudomonadati</taxon>
        <taxon>Pseudomonadota</taxon>
        <taxon>Alphaproteobacteria</taxon>
        <taxon>Rhodobacterales</taxon>
        <taxon>Paracoccaceae</taxon>
        <taxon>Cognatishimia</taxon>
    </lineage>
</organism>
<evidence type="ECO:0000259" key="2">
    <source>
        <dbReference type="Pfam" id="PF03781"/>
    </source>
</evidence>
<dbReference type="STRING" id="870908.SAMN04488044_2655"/>
<dbReference type="InterPro" id="IPR005532">
    <property type="entry name" value="SUMF_dom"/>
</dbReference>
<feature type="domain" description="Sulfatase-modifying factor enzyme-like" evidence="2">
    <location>
        <begin position="57"/>
        <end position="244"/>
    </location>
</feature>
<dbReference type="OrthoDB" id="9768004at2"/>
<reference evidence="4" key="1">
    <citation type="submission" date="2016-11" db="EMBL/GenBank/DDBJ databases">
        <authorList>
            <person name="Varghese N."/>
            <person name="Submissions S."/>
        </authorList>
    </citation>
    <scope>NUCLEOTIDE SEQUENCE [LARGE SCALE GENOMIC DNA]</scope>
    <source>
        <strain evidence="4">DSM 28223</strain>
    </source>
</reference>
<dbReference type="PANTHER" id="PTHR23150:SF19">
    <property type="entry name" value="FORMYLGLYCINE-GENERATING ENZYME"/>
    <property type="match status" value="1"/>
</dbReference>
<dbReference type="Pfam" id="PF03781">
    <property type="entry name" value="FGE-sulfatase"/>
    <property type="match status" value="1"/>
</dbReference>
<evidence type="ECO:0000256" key="1">
    <source>
        <dbReference type="SAM" id="Phobius"/>
    </source>
</evidence>
<evidence type="ECO:0000313" key="4">
    <source>
        <dbReference type="Proteomes" id="UP000184211"/>
    </source>
</evidence>
<name>A0A1M5TDD5_9RHOB</name>
<sequence>MSAAAITETRLAKTSLGFAILSLAAASIVWVALTQRGPVSAYMPAMAERAVVLPNGRSVYVQKYEVTVTEWNRCAKDGACELTLRARPDQDPATTPATGLNYVDVQQYVSWINKRSRHDFRLPTVEEWNSMAAPVLPEKPDPIFTDQSLTWASSYLVEGLAPRALRPQGSFSASPEGVVDLDGSVWEWTMECYDGLDSGTAPDRCPAFFVGGEHLAAMSYLIRDPARGGCAVGTPPAHLGMRLISDKAV</sequence>
<accession>A0A1M5TDD5</accession>
<keyword evidence="1" id="KW-1133">Transmembrane helix</keyword>
<dbReference type="Proteomes" id="UP000184211">
    <property type="component" value="Unassembled WGS sequence"/>
</dbReference>
<keyword evidence="1" id="KW-0812">Transmembrane</keyword>
<evidence type="ECO:0000313" key="3">
    <source>
        <dbReference type="EMBL" id="SHH48742.1"/>
    </source>
</evidence>
<protein>
    <submittedName>
        <fullName evidence="3">Formylglycine-generating enzyme, required for sulfatase activity, contains SUMF1/FGE domain</fullName>
    </submittedName>
</protein>
<dbReference type="EMBL" id="FQWM01000005">
    <property type="protein sequence ID" value="SHH48742.1"/>
    <property type="molecule type" value="Genomic_DNA"/>
</dbReference>
<dbReference type="Gene3D" id="3.90.1580.10">
    <property type="entry name" value="paralog of FGE (formylglycine-generating enzyme)"/>
    <property type="match status" value="1"/>
</dbReference>
<keyword evidence="4" id="KW-1185">Reference proteome</keyword>
<dbReference type="SUPFAM" id="SSF56436">
    <property type="entry name" value="C-type lectin-like"/>
    <property type="match status" value="1"/>
</dbReference>
<feature type="transmembrane region" description="Helical" evidence="1">
    <location>
        <begin position="15"/>
        <end position="33"/>
    </location>
</feature>
<dbReference type="InterPro" id="IPR042095">
    <property type="entry name" value="SUMF_sf"/>
</dbReference>
<dbReference type="RefSeq" id="WP_072793503.1">
    <property type="nucleotide sequence ID" value="NZ_FQWM01000005.1"/>
</dbReference>
<dbReference type="PANTHER" id="PTHR23150">
    <property type="entry name" value="SULFATASE MODIFYING FACTOR 1, 2"/>
    <property type="match status" value="1"/>
</dbReference>
<dbReference type="InterPro" id="IPR016187">
    <property type="entry name" value="CTDL_fold"/>
</dbReference>
<gene>
    <name evidence="3" type="ORF">SAMN04488044_2655</name>
</gene>